<keyword evidence="3 7" id="KW-0812">Transmembrane</keyword>
<dbReference type="Pfam" id="PF05620">
    <property type="entry name" value="TMEM208_SND2"/>
    <property type="match status" value="1"/>
</dbReference>
<evidence type="ECO:0000256" key="2">
    <source>
        <dbReference type="ARBA" id="ARBA00009950"/>
    </source>
</evidence>
<dbReference type="PANTHER" id="PTHR13505">
    <property type="entry name" value="TRANSMEMBRANE PROTEIN 208"/>
    <property type="match status" value="1"/>
</dbReference>
<dbReference type="EMBL" id="ACVC01000157">
    <property type="protein sequence ID" value="EFO62947.1"/>
    <property type="molecule type" value="Genomic_DNA"/>
</dbReference>
<comment type="caution">
    <text evidence="8">The sequence shown here is derived from an EMBL/GenBank/DDBJ whole genome shotgun (WGS) entry which is preliminary data.</text>
</comment>
<evidence type="ECO:0000256" key="3">
    <source>
        <dbReference type="ARBA" id="ARBA00022692"/>
    </source>
</evidence>
<protein>
    <submittedName>
        <fullName evidence="8">Uncharacterized protein</fullName>
    </submittedName>
</protein>
<dbReference type="GO" id="GO:0005789">
    <property type="term" value="C:endoplasmic reticulum membrane"/>
    <property type="evidence" value="ECO:0007669"/>
    <property type="project" value="UniProtKB-SubCell"/>
</dbReference>
<dbReference type="GO" id="GO:0006624">
    <property type="term" value="P:vacuolar protein processing"/>
    <property type="evidence" value="ECO:0007669"/>
    <property type="project" value="TreeGrafter"/>
</dbReference>
<keyword evidence="5 7" id="KW-1133">Transmembrane helix</keyword>
<dbReference type="VEuPathDB" id="GiardiaDB:GLP15_3423"/>
<comment type="subcellular location">
    <subcellularLocation>
        <location evidence="1">Endoplasmic reticulum membrane</location>
        <topology evidence="1">Multi-pass membrane protein</topology>
    </subcellularLocation>
</comment>
<comment type="similarity">
    <text evidence="2">Belongs to the TMEM208 family.</text>
</comment>
<dbReference type="PANTHER" id="PTHR13505:SF7">
    <property type="entry name" value="TRANSMEMBRANE PROTEIN 208"/>
    <property type="match status" value="1"/>
</dbReference>
<feature type="transmembrane region" description="Helical" evidence="7">
    <location>
        <begin position="44"/>
        <end position="64"/>
    </location>
</feature>
<reference evidence="8 9" key="1">
    <citation type="journal article" date="2010" name="BMC Genomics">
        <title>Genome analysis and comparative genomics of a Giardia intestinalis assemblage E isolate.</title>
        <authorList>
            <person name="Jerlstrom-Hultqvist J."/>
            <person name="Franzen O."/>
            <person name="Ankarklev J."/>
            <person name="Xu F."/>
            <person name="Nohynkova E."/>
            <person name="Andersson J.O."/>
            <person name="Svard S.G."/>
            <person name="Andersson B."/>
        </authorList>
    </citation>
    <scope>NUCLEOTIDE SEQUENCE [LARGE SCALE GENOMIC DNA]</scope>
    <source>
        <strain evidence="8 9">P15</strain>
    </source>
</reference>
<keyword evidence="6 7" id="KW-0472">Membrane</keyword>
<name>E1F3K3_GIAIA</name>
<evidence type="ECO:0000256" key="4">
    <source>
        <dbReference type="ARBA" id="ARBA00022824"/>
    </source>
</evidence>
<evidence type="ECO:0000313" key="9">
    <source>
        <dbReference type="Proteomes" id="UP000008974"/>
    </source>
</evidence>
<evidence type="ECO:0000256" key="5">
    <source>
        <dbReference type="ARBA" id="ARBA00022989"/>
    </source>
</evidence>
<sequence length="164" mass="18517">MANDSAKKTLRKNSRILGTVRVALMGALAVYLPLVYTYRDDATAISVSVSVAHYSLAVAIYQMFRHLSRERYDSTGRLIDGGSELSGTVINVAFDVLYVVLLVFTLSPVTVKIYWADLLIPIPILYGFWSVVIKPMMHFTDMQETATRTTGSHSGRRERKRYKY</sequence>
<evidence type="ECO:0000256" key="6">
    <source>
        <dbReference type="ARBA" id="ARBA00023136"/>
    </source>
</evidence>
<proteinExistence type="inferred from homology"/>
<accession>E1F3K3</accession>
<organism evidence="8 9">
    <name type="scientific">Giardia intestinalis (strain P15)</name>
    <name type="common">Giardia lamblia</name>
    <dbReference type="NCBI Taxonomy" id="658858"/>
    <lineage>
        <taxon>Eukaryota</taxon>
        <taxon>Metamonada</taxon>
        <taxon>Diplomonadida</taxon>
        <taxon>Hexamitidae</taxon>
        <taxon>Giardiinae</taxon>
        <taxon>Giardia</taxon>
    </lineage>
</organism>
<evidence type="ECO:0000313" key="8">
    <source>
        <dbReference type="EMBL" id="EFO62947.1"/>
    </source>
</evidence>
<gene>
    <name evidence="8" type="ORF">GLP15_3423</name>
</gene>
<dbReference type="OrthoDB" id="276296at2759"/>
<keyword evidence="4" id="KW-0256">Endoplasmic reticulum</keyword>
<dbReference type="InterPro" id="IPR008506">
    <property type="entry name" value="SND2/TMEM208"/>
</dbReference>
<dbReference type="Proteomes" id="UP000008974">
    <property type="component" value="Unassembled WGS sequence"/>
</dbReference>
<feature type="transmembrane region" description="Helical" evidence="7">
    <location>
        <begin position="85"/>
        <end position="107"/>
    </location>
</feature>
<dbReference type="OMA" id="VKIYWAD"/>
<feature type="transmembrane region" description="Helical" evidence="7">
    <location>
        <begin position="20"/>
        <end position="38"/>
    </location>
</feature>
<evidence type="ECO:0000256" key="1">
    <source>
        <dbReference type="ARBA" id="ARBA00004477"/>
    </source>
</evidence>
<feature type="transmembrane region" description="Helical" evidence="7">
    <location>
        <begin position="113"/>
        <end position="133"/>
    </location>
</feature>
<dbReference type="AlphaFoldDB" id="E1F3K3"/>
<dbReference type="GO" id="GO:0005773">
    <property type="term" value="C:vacuole"/>
    <property type="evidence" value="ECO:0007669"/>
    <property type="project" value="GOC"/>
</dbReference>
<evidence type="ECO:0000256" key="7">
    <source>
        <dbReference type="SAM" id="Phobius"/>
    </source>
</evidence>